<organism evidence="2">
    <name type="scientific">marine sediment metagenome</name>
    <dbReference type="NCBI Taxonomy" id="412755"/>
    <lineage>
        <taxon>unclassified sequences</taxon>
        <taxon>metagenomes</taxon>
        <taxon>ecological metagenomes</taxon>
    </lineage>
</organism>
<dbReference type="EMBL" id="LAZR01000553">
    <property type="protein sequence ID" value="KKN64483.1"/>
    <property type="molecule type" value="Genomic_DNA"/>
</dbReference>
<evidence type="ECO:0000256" key="1">
    <source>
        <dbReference type="SAM" id="MobiDB-lite"/>
    </source>
</evidence>
<dbReference type="AlphaFoldDB" id="A0A0F9VFA8"/>
<evidence type="ECO:0000313" key="2">
    <source>
        <dbReference type="EMBL" id="KKN64483.1"/>
    </source>
</evidence>
<sequence length="302" mass="32799">MPLISKIRLRYQRRIGFPGYSHLELEIEEEIIIEEGDTPESIEKFALSRMGLGVKTEMQPVVDLYRTATGAVPVEVIDSPTDALKAEAAASRSAREAKEKAKAATGQPTLDGVLDEREDLPTEREPARDMPVYSEEGKRIRGMGQKAFKIAEINEAWEALVAAEIVDTKPDYSKGANQDRQDIRAWLKMTPLDPKFSKPELDIVVESYDKWRGQGLTTSEAMLEVGNDYIGVYGSTSDDSDSNTGSGSEEAESGEDEDKPVDQGDGGTDPDVEPGESGEQPGGDSEGDGEQPGGAEVEAKTE</sequence>
<feature type="region of interest" description="Disordered" evidence="1">
    <location>
        <begin position="95"/>
        <end position="136"/>
    </location>
</feature>
<feature type="compositionally biased region" description="Acidic residues" evidence="1">
    <location>
        <begin position="249"/>
        <end position="259"/>
    </location>
</feature>
<protein>
    <submittedName>
        <fullName evidence="2">Uncharacterized protein</fullName>
    </submittedName>
</protein>
<feature type="compositionally biased region" description="Low complexity" evidence="1">
    <location>
        <begin position="234"/>
        <end position="248"/>
    </location>
</feature>
<reference evidence="2" key="1">
    <citation type="journal article" date="2015" name="Nature">
        <title>Complex archaea that bridge the gap between prokaryotes and eukaryotes.</title>
        <authorList>
            <person name="Spang A."/>
            <person name="Saw J.H."/>
            <person name="Jorgensen S.L."/>
            <person name="Zaremba-Niedzwiedzka K."/>
            <person name="Martijn J."/>
            <person name="Lind A.E."/>
            <person name="van Eijk R."/>
            <person name="Schleper C."/>
            <person name="Guy L."/>
            <person name="Ettema T.J."/>
        </authorList>
    </citation>
    <scope>NUCLEOTIDE SEQUENCE</scope>
</reference>
<gene>
    <name evidence="2" type="ORF">LCGC14_0490960</name>
</gene>
<comment type="caution">
    <text evidence="2">The sequence shown here is derived from an EMBL/GenBank/DDBJ whole genome shotgun (WGS) entry which is preliminary data.</text>
</comment>
<proteinExistence type="predicted"/>
<feature type="region of interest" description="Disordered" evidence="1">
    <location>
        <begin position="230"/>
        <end position="302"/>
    </location>
</feature>
<name>A0A0F9VFA8_9ZZZZ</name>
<accession>A0A0F9VFA8</accession>
<feature type="compositionally biased region" description="Basic and acidic residues" evidence="1">
    <location>
        <begin position="119"/>
        <end position="128"/>
    </location>
</feature>